<dbReference type="EMBL" id="MU004320">
    <property type="protein sequence ID" value="KAF2657921.1"/>
    <property type="molecule type" value="Genomic_DNA"/>
</dbReference>
<accession>A0A6A6TF21</accession>
<dbReference type="AlphaFoldDB" id="A0A6A6TF21"/>
<sequence length="268" mass="29990">MADPLSITASIVTPFQVSFQVTIRLKQFRDETAVVDIMLSEILEGVDNFQQTLESMKETLDVEDVSADLSLIGHVGSHWRNLTRSLKELKRSLVRLNLLRILYKQLGIQKSTNQISSSVLPSLDRLHDEFPSFGSILNAKIEDLKTLVTDQADRTHLDSMTNLRECVRSAADVVSSASTALTADASNKSSIKWGSDVGEVFRRDNNEIVLRWMRSSTIYELPDNEVPHSPMSVSSTDNTFSEYHSDSDSDIENDIIRGLLSSGKKKKE</sequence>
<reference evidence="2" key="1">
    <citation type="journal article" date="2020" name="Stud. Mycol.">
        <title>101 Dothideomycetes genomes: a test case for predicting lifestyles and emergence of pathogens.</title>
        <authorList>
            <person name="Haridas S."/>
            <person name="Albert R."/>
            <person name="Binder M."/>
            <person name="Bloem J."/>
            <person name="Labutti K."/>
            <person name="Salamov A."/>
            <person name="Andreopoulos B."/>
            <person name="Baker S."/>
            <person name="Barry K."/>
            <person name="Bills G."/>
            <person name="Bluhm B."/>
            <person name="Cannon C."/>
            <person name="Castanera R."/>
            <person name="Culley D."/>
            <person name="Daum C."/>
            <person name="Ezra D."/>
            <person name="Gonzalez J."/>
            <person name="Henrissat B."/>
            <person name="Kuo A."/>
            <person name="Liang C."/>
            <person name="Lipzen A."/>
            <person name="Lutzoni F."/>
            <person name="Magnuson J."/>
            <person name="Mondo S."/>
            <person name="Nolan M."/>
            <person name="Ohm R."/>
            <person name="Pangilinan J."/>
            <person name="Park H.-J."/>
            <person name="Ramirez L."/>
            <person name="Alfaro M."/>
            <person name="Sun H."/>
            <person name="Tritt A."/>
            <person name="Yoshinaga Y."/>
            <person name="Zwiers L.-H."/>
            <person name="Turgeon B."/>
            <person name="Goodwin S."/>
            <person name="Spatafora J."/>
            <person name="Crous P."/>
            <person name="Grigoriev I."/>
        </authorList>
    </citation>
    <scope>NUCLEOTIDE SEQUENCE</scope>
    <source>
        <strain evidence="2">CBS 122681</strain>
    </source>
</reference>
<evidence type="ECO:0008006" key="4">
    <source>
        <dbReference type="Google" id="ProtNLM"/>
    </source>
</evidence>
<proteinExistence type="predicted"/>
<name>A0A6A6TF21_9PLEO</name>
<dbReference type="OrthoDB" id="195446at2759"/>
<dbReference type="Proteomes" id="UP000799324">
    <property type="component" value="Unassembled WGS sequence"/>
</dbReference>
<protein>
    <recommendedName>
        <fullName evidence="4">Fungal N-terminal domain-containing protein</fullName>
    </recommendedName>
</protein>
<feature type="compositionally biased region" description="Polar residues" evidence="1">
    <location>
        <begin position="231"/>
        <end position="242"/>
    </location>
</feature>
<evidence type="ECO:0000256" key="1">
    <source>
        <dbReference type="SAM" id="MobiDB-lite"/>
    </source>
</evidence>
<organism evidence="2 3">
    <name type="scientific">Lophiostoma macrostomum CBS 122681</name>
    <dbReference type="NCBI Taxonomy" id="1314788"/>
    <lineage>
        <taxon>Eukaryota</taxon>
        <taxon>Fungi</taxon>
        <taxon>Dikarya</taxon>
        <taxon>Ascomycota</taxon>
        <taxon>Pezizomycotina</taxon>
        <taxon>Dothideomycetes</taxon>
        <taxon>Pleosporomycetidae</taxon>
        <taxon>Pleosporales</taxon>
        <taxon>Lophiostomataceae</taxon>
        <taxon>Lophiostoma</taxon>
    </lineage>
</organism>
<keyword evidence="3" id="KW-1185">Reference proteome</keyword>
<evidence type="ECO:0000313" key="3">
    <source>
        <dbReference type="Proteomes" id="UP000799324"/>
    </source>
</evidence>
<feature type="region of interest" description="Disordered" evidence="1">
    <location>
        <begin position="223"/>
        <end position="249"/>
    </location>
</feature>
<gene>
    <name evidence="2" type="ORF">K491DRAFT_714050</name>
</gene>
<evidence type="ECO:0000313" key="2">
    <source>
        <dbReference type="EMBL" id="KAF2657921.1"/>
    </source>
</evidence>